<keyword evidence="4" id="KW-0524">Neurogenesis</keyword>
<dbReference type="EnsemblMetazoa" id="AEPI000388-RA">
    <property type="protein sequence ID" value="AEPI000388-PA"/>
    <property type="gene ID" value="AEPI000388"/>
</dbReference>
<reference evidence="11" key="1">
    <citation type="submission" date="2013-03" db="EMBL/GenBank/DDBJ databases">
        <title>The Genome Sequence of Anopheles epiroticus epiroticus2.</title>
        <authorList>
            <consortium name="The Broad Institute Genomics Platform"/>
            <person name="Neafsey D.E."/>
            <person name="Howell P."/>
            <person name="Walker B."/>
            <person name="Young S.K."/>
            <person name="Zeng Q."/>
            <person name="Gargeya S."/>
            <person name="Fitzgerald M."/>
            <person name="Haas B."/>
            <person name="Abouelleil A."/>
            <person name="Allen A.W."/>
            <person name="Alvarado L."/>
            <person name="Arachchi H.M."/>
            <person name="Berlin A.M."/>
            <person name="Chapman S.B."/>
            <person name="Gainer-Dewar J."/>
            <person name="Goldberg J."/>
            <person name="Griggs A."/>
            <person name="Gujja S."/>
            <person name="Hansen M."/>
            <person name="Howarth C."/>
            <person name="Imamovic A."/>
            <person name="Ireland A."/>
            <person name="Larimer J."/>
            <person name="McCowan C."/>
            <person name="Murphy C."/>
            <person name="Pearson M."/>
            <person name="Poon T.W."/>
            <person name="Priest M."/>
            <person name="Roberts A."/>
            <person name="Saif S."/>
            <person name="Shea T."/>
            <person name="Sisk P."/>
            <person name="Sykes S."/>
            <person name="Wortman J."/>
            <person name="Nusbaum C."/>
            <person name="Birren B."/>
        </authorList>
    </citation>
    <scope>NUCLEOTIDE SEQUENCE [LARGE SCALE GENOMIC DNA]</scope>
    <source>
        <strain evidence="11">Epiroticus2</strain>
    </source>
</reference>
<evidence type="ECO:0000256" key="5">
    <source>
        <dbReference type="ARBA" id="ARBA00023015"/>
    </source>
</evidence>
<dbReference type="InterPro" id="IPR011598">
    <property type="entry name" value="bHLH_dom"/>
</dbReference>
<dbReference type="Proteomes" id="UP000075885">
    <property type="component" value="Unassembled WGS sequence"/>
</dbReference>
<dbReference type="InterPro" id="IPR036638">
    <property type="entry name" value="HLH_DNA-bd_sf"/>
</dbReference>
<dbReference type="GO" id="GO:0000981">
    <property type="term" value="F:DNA-binding transcription factor activity, RNA polymerase II-specific"/>
    <property type="evidence" value="ECO:0007669"/>
    <property type="project" value="TreeGrafter"/>
</dbReference>
<keyword evidence="2" id="KW-0217">Developmental protein</keyword>
<protein>
    <recommendedName>
        <fullName evidence="9">BHLH domain-containing protein</fullName>
    </recommendedName>
</protein>
<name>A0A182P0F6_9DIPT</name>
<dbReference type="PANTHER" id="PTHR19290">
    <property type="entry name" value="BASIC HELIX-LOOP-HELIX PROTEIN NEUROGENIN-RELATED"/>
    <property type="match status" value="1"/>
</dbReference>
<dbReference type="GO" id="GO:0045944">
    <property type="term" value="P:positive regulation of transcription by RNA polymerase II"/>
    <property type="evidence" value="ECO:0007669"/>
    <property type="project" value="TreeGrafter"/>
</dbReference>
<dbReference type="PANTHER" id="PTHR19290:SF162">
    <property type="entry name" value="TRANSCRIPTION FACTOR ATOH7"/>
    <property type="match status" value="1"/>
</dbReference>
<keyword evidence="5" id="KW-0805">Transcription regulation</keyword>
<feature type="region of interest" description="Disordered" evidence="8">
    <location>
        <begin position="308"/>
        <end position="331"/>
    </location>
</feature>
<dbReference type="VEuPathDB" id="VectorBase:AEPI000388"/>
<evidence type="ECO:0000256" key="7">
    <source>
        <dbReference type="ARBA" id="ARBA00023242"/>
    </source>
</evidence>
<keyword evidence="3" id="KW-0221">Differentiation</keyword>
<evidence type="ECO:0000256" key="1">
    <source>
        <dbReference type="ARBA" id="ARBA00004123"/>
    </source>
</evidence>
<feature type="compositionally biased region" description="Low complexity" evidence="8">
    <location>
        <begin position="310"/>
        <end position="331"/>
    </location>
</feature>
<evidence type="ECO:0000313" key="10">
    <source>
        <dbReference type="EnsemblMetazoa" id="AEPI000388-PA"/>
    </source>
</evidence>
<dbReference type="Pfam" id="PF00010">
    <property type="entry name" value="HLH"/>
    <property type="match status" value="1"/>
</dbReference>
<dbReference type="GO" id="GO:0070888">
    <property type="term" value="F:E-box binding"/>
    <property type="evidence" value="ECO:0007669"/>
    <property type="project" value="TreeGrafter"/>
</dbReference>
<dbReference type="GO" id="GO:0016360">
    <property type="term" value="P:sensory organ precursor cell fate determination"/>
    <property type="evidence" value="ECO:0007669"/>
    <property type="project" value="UniProtKB-ARBA"/>
</dbReference>
<proteinExistence type="predicted"/>
<dbReference type="FunFam" id="4.10.280.10:FF:000025">
    <property type="entry name" value="protein atonal homolog 7"/>
    <property type="match status" value="1"/>
</dbReference>
<evidence type="ECO:0000256" key="2">
    <source>
        <dbReference type="ARBA" id="ARBA00022473"/>
    </source>
</evidence>
<dbReference type="SMART" id="SM00353">
    <property type="entry name" value="HLH"/>
    <property type="match status" value="1"/>
</dbReference>
<evidence type="ECO:0000256" key="4">
    <source>
        <dbReference type="ARBA" id="ARBA00022902"/>
    </source>
</evidence>
<evidence type="ECO:0000259" key="9">
    <source>
        <dbReference type="PROSITE" id="PS50888"/>
    </source>
</evidence>
<dbReference type="CDD" id="cd19715">
    <property type="entry name" value="bHLH_TS_amos_like"/>
    <property type="match status" value="1"/>
</dbReference>
<keyword evidence="11" id="KW-1185">Reference proteome</keyword>
<keyword evidence="6" id="KW-0804">Transcription</keyword>
<dbReference type="Gene3D" id="4.10.280.10">
    <property type="entry name" value="Helix-loop-helix DNA-binding domain"/>
    <property type="match status" value="1"/>
</dbReference>
<dbReference type="STRING" id="199890.A0A182P0F6"/>
<dbReference type="AlphaFoldDB" id="A0A182P0F6"/>
<evidence type="ECO:0000256" key="3">
    <source>
        <dbReference type="ARBA" id="ARBA00022782"/>
    </source>
</evidence>
<dbReference type="InterPro" id="IPR050359">
    <property type="entry name" value="bHLH_transcription_factors"/>
</dbReference>
<reference evidence="10" key="2">
    <citation type="submission" date="2020-05" db="UniProtKB">
        <authorList>
            <consortium name="EnsemblMetazoa"/>
        </authorList>
    </citation>
    <scope>IDENTIFICATION</scope>
    <source>
        <strain evidence="10">Epiroticus2</strain>
    </source>
</reference>
<comment type="subcellular location">
    <subcellularLocation>
        <location evidence="1">Nucleus</location>
    </subcellularLocation>
</comment>
<dbReference type="PROSITE" id="PS50888">
    <property type="entry name" value="BHLH"/>
    <property type="match status" value="1"/>
</dbReference>
<dbReference type="SUPFAM" id="SSF47459">
    <property type="entry name" value="HLH, helix-loop-helix DNA-binding domain"/>
    <property type="match status" value="1"/>
</dbReference>
<evidence type="ECO:0000313" key="11">
    <source>
        <dbReference type="Proteomes" id="UP000075885"/>
    </source>
</evidence>
<accession>A0A182P0F6</accession>
<dbReference type="GO" id="GO:0046982">
    <property type="term" value="F:protein heterodimerization activity"/>
    <property type="evidence" value="ECO:0007669"/>
    <property type="project" value="UniProtKB-ARBA"/>
</dbReference>
<sequence>MSDPPFQCFEPSPRIREAWHDPAGFRPCTDDRVNNIPTQFACVHRSVQIKSFRKVEVLASVVCWLFGKNMEHYTMMGIDRLTTYGHTADTSAVGGATYLSHYPTPDTSLCRSSYSASSPGTSPTVSGPDLSHTNFGLSFADVMFDGETFVQIDSNDLHNYGTGATQLTAGTITPSPLPPSYTPEVPNCGLEVKSCSSTPVSCNTTNHRRLYKSRKAISAGKKDCTPPSPTVLKKRRLAANARERKRMNSLNVAFDRLREIVPSLGPDHKLSKFETLQMAQTYINALSDLLERGADATTYSLFDTMESRVSNDSNNNSSSGNGQLNDSSRQLLLRDDDRSLDDRFLDIGYA</sequence>
<dbReference type="GO" id="GO:0061564">
    <property type="term" value="P:axon development"/>
    <property type="evidence" value="ECO:0007669"/>
    <property type="project" value="TreeGrafter"/>
</dbReference>
<evidence type="ECO:0000256" key="6">
    <source>
        <dbReference type="ARBA" id="ARBA00023163"/>
    </source>
</evidence>
<keyword evidence="7" id="KW-0539">Nucleus</keyword>
<evidence type="ECO:0000256" key="8">
    <source>
        <dbReference type="SAM" id="MobiDB-lite"/>
    </source>
</evidence>
<organism evidence="10 11">
    <name type="scientific">Anopheles epiroticus</name>
    <dbReference type="NCBI Taxonomy" id="199890"/>
    <lineage>
        <taxon>Eukaryota</taxon>
        <taxon>Metazoa</taxon>
        <taxon>Ecdysozoa</taxon>
        <taxon>Arthropoda</taxon>
        <taxon>Hexapoda</taxon>
        <taxon>Insecta</taxon>
        <taxon>Pterygota</taxon>
        <taxon>Neoptera</taxon>
        <taxon>Endopterygota</taxon>
        <taxon>Diptera</taxon>
        <taxon>Nematocera</taxon>
        <taxon>Culicoidea</taxon>
        <taxon>Culicidae</taxon>
        <taxon>Anophelinae</taxon>
        <taxon>Anopheles</taxon>
    </lineage>
</organism>
<feature type="domain" description="BHLH" evidence="9">
    <location>
        <begin position="234"/>
        <end position="286"/>
    </location>
</feature>
<dbReference type="GO" id="GO:0005634">
    <property type="term" value="C:nucleus"/>
    <property type="evidence" value="ECO:0007669"/>
    <property type="project" value="UniProtKB-SubCell"/>
</dbReference>